<keyword evidence="4" id="KW-0496">Mitochondrion</keyword>
<keyword evidence="2 6" id="KW-0812">Transmembrane</keyword>
<evidence type="ECO:0000313" key="8">
    <source>
        <dbReference type="Proteomes" id="UP000054018"/>
    </source>
</evidence>
<dbReference type="EMBL" id="KN833700">
    <property type="protein sequence ID" value="KIK26712.1"/>
    <property type="molecule type" value="Genomic_DNA"/>
</dbReference>
<keyword evidence="3 6" id="KW-1133">Transmembrane helix</keyword>
<evidence type="ECO:0000313" key="7">
    <source>
        <dbReference type="EMBL" id="KIK26712.1"/>
    </source>
</evidence>
<evidence type="ECO:0000256" key="2">
    <source>
        <dbReference type="ARBA" id="ARBA00022692"/>
    </source>
</evidence>
<reference evidence="7 8" key="1">
    <citation type="submission" date="2014-04" db="EMBL/GenBank/DDBJ databases">
        <authorList>
            <consortium name="DOE Joint Genome Institute"/>
            <person name="Kuo A."/>
            <person name="Kohler A."/>
            <person name="Costa M.D."/>
            <person name="Nagy L.G."/>
            <person name="Floudas D."/>
            <person name="Copeland A."/>
            <person name="Barry K.W."/>
            <person name="Cichocki N."/>
            <person name="Veneault-Fourrey C."/>
            <person name="LaButti K."/>
            <person name="Lindquist E.A."/>
            <person name="Lipzen A."/>
            <person name="Lundell T."/>
            <person name="Morin E."/>
            <person name="Murat C."/>
            <person name="Sun H."/>
            <person name="Tunlid A."/>
            <person name="Henrissat B."/>
            <person name="Grigoriev I.V."/>
            <person name="Hibbett D.S."/>
            <person name="Martin F."/>
            <person name="Nordberg H.P."/>
            <person name="Cantor M.N."/>
            <person name="Hua S.X."/>
        </authorList>
    </citation>
    <scope>NUCLEOTIDE SEQUENCE [LARGE SCALE GENOMIC DNA]</scope>
    <source>
        <strain evidence="7 8">441</strain>
    </source>
</reference>
<evidence type="ECO:0000256" key="6">
    <source>
        <dbReference type="SAM" id="Phobius"/>
    </source>
</evidence>
<dbReference type="Proteomes" id="UP000054018">
    <property type="component" value="Unassembled WGS sequence"/>
</dbReference>
<accession>A0A0C9ZWU7</accession>
<keyword evidence="5 6" id="KW-0472">Membrane</keyword>
<gene>
    <name evidence="7" type="ORF">PISMIDRAFT_675634</name>
</gene>
<dbReference type="HOGENOM" id="CLU_008227_3_0_1"/>
<dbReference type="AlphaFoldDB" id="A0A0C9ZWU7"/>
<organism evidence="7 8">
    <name type="scientific">Pisolithus microcarpus 441</name>
    <dbReference type="NCBI Taxonomy" id="765257"/>
    <lineage>
        <taxon>Eukaryota</taxon>
        <taxon>Fungi</taxon>
        <taxon>Dikarya</taxon>
        <taxon>Basidiomycota</taxon>
        <taxon>Agaricomycotina</taxon>
        <taxon>Agaricomycetes</taxon>
        <taxon>Agaricomycetidae</taxon>
        <taxon>Boletales</taxon>
        <taxon>Sclerodermatineae</taxon>
        <taxon>Pisolithaceae</taxon>
        <taxon>Pisolithus</taxon>
    </lineage>
</organism>
<evidence type="ECO:0000256" key="5">
    <source>
        <dbReference type="ARBA" id="ARBA00023136"/>
    </source>
</evidence>
<evidence type="ECO:0000256" key="1">
    <source>
        <dbReference type="ARBA" id="ARBA00004225"/>
    </source>
</evidence>
<reference evidence="8" key="2">
    <citation type="submission" date="2015-01" db="EMBL/GenBank/DDBJ databases">
        <title>Evolutionary Origins and Diversification of the Mycorrhizal Mutualists.</title>
        <authorList>
            <consortium name="DOE Joint Genome Institute"/>
            <consortium name="Mycorrhizal Genomics Consortium"/>
            <person name="Kohler A."/>
            <person name="Kuo A."/>
            <person name="Nagy L.G."/>
            <person name="Floudas D."/>
            <person name="Copeland A."/>
            <person name="Barry K.W."/>
            <person name="Cichocki N."/>
            <person name="Veneault-Fourrey C."/>
            <person name="LaButti K."/>
            <person name="Lindquist E.A."/>
            <person name="Lipzen A."/>
            <person name="Lundell T."/>
            <person name="Morin E."/>
            <person name="Murat C."/>
            <person name="Riley R."/>
            <person name="Ohm R."/>
            <person name="Sun H."/>
            <person name="Tunlid A."/>
            <person name="Henrissat B."/>
            <person name="Grigoriev I.V."/>
            <person name="Hibbett D.S."/>
            <person name="Martin F."/>
        </authorList>
    </citation>
    <scope>NUCLEOTIDE SEQUENCE [LARGE SCALE GENOMIC DNA]</scope>
    <source>
        <strain evidence="8">441</strain>
    </source>
</reference>
<dbReference type="InterPro" id="IPR013946">
    <property type="entry name" value="NCA2-like"/>
</dbReference>
<feature type="transmembrane region" description="Helical" evidence="6">
    <location>
        <begin position="504"/>
        <end position="528"/>
    </location>
</feature>
<evidence type="ECO:0008006" key="9">
    <source>
        <dbReference type="Google" id="ProtNLM"/>
    </source>
</evidence>
<sequence>MTFRFSAHYVDPLFSLGHLRTSSPGLNTQVEQAFRDIDSILSPPFSTDAIQNAVTALRDQTPVSGYQGDEASDAIRAVFLKKVMLGLYAKSLDLFLDEASTAQEDSEWWSEVEQSNLSAALYLLQTLPHRILKVLQVLRIDRRVPQTSTLHLPRICSIFSSENPWQSSVFMTTLFPHLGAGSPTSIHSNLSRAFRIDTRRSALTYLQSLRDTLCRYISRLTIIVTYPIHLVREECNIKRRENEKIRNERAEVLGKLLGLRPKLTWWLGAPIVEEDGSANHEFLLEFADTVDPTASNRSLENGLPSLLEGLYNAIFVAQVERHSSYLKSNDLRRPSKLTLLWPRLLFLPPLTLYSLKLLYASRASLIDMAQDAFETSKNFLEDWLLQPLYEVYRTIRAGGDEAMIVRPESIAADLDSLERMSLALAREKLGYDQQQLVTLSQRIRLGDFTPLLKIFEEDIKSPVKSAFAGTLLRTLFLQVQKAKVDIDQALAGIDKLLKSQELTFAFVGVAPAFAVVYTVGGSLNRLLFGRRAKYGGKRKRQSVWLAVRRIERLLLFQPKSLVNHGDEDRPSDVIPPLTSGLLVLSLTHLRKYALRSLPARSQLREGFLEDVRDLEDPSLGRWEKLRVLDRMWKNWANELGWHQMAGESTP</sequence>
<evidence type="ECO:0000256" key="4">
    <source>
        <dbReference type="ARBA" id="ARBA00023128"/>
    </source>
</evidence>
<dbReference type="Pfam" id="PF08637">
    <property type="entry name" value="NCA2"/>
    <property type="match status" value="1"/>
</dbReference>
<dbReference type="STRING" id="765257.A0A0C9ZWU7"/>
<evidence type="ECO:0000256" key="3">
    <source>
        <dbReference type="ARBA" id="ARBA00022989"/>
    </source>
</evidence>
<name>A0A0C9ZWU7_9AGAM</name>
<keyword evidence="8" id="KW-1185">Reference proteome</keyword>
<protein>
    <recommendedName>
        <fullName evidence="9">Nuclear control of ATPase protein 2</fullName>
    </recommendedName>
</protein>
<dbReference type="GO" id="GO:0005741">
    <property type="term" value="C:mitochondrial outer membrane"/>
    <property type="evidence" value="ECO:0007669"/>
    <property type="project" value="TreeGrafter"/>
</dbReference>
<dbReference type="OrthoDB" id="413313at2759"/>
<dbReference type="PANTHER" id="PTHR28234:SF1">
    <property type="entry name" value="NUCLEAR CONTROL OF ATPASE PROTEIN 2"/>
    <property type="match status" value="1"/>
</dbReference>
<comment type="subcellular location">
    <subcellularLocation>
        <location evidence="1">Mitochondrion membrane</location>
        <topology evidence="1">Multi-pass membrane protein</topology>
    </subcellularLocation>
</comment>
<proteinExistence type="predicted"/>
<dbReference type="PANTHER" id="PTHR28234">
    <property type="entry name" value="NUCLEAR CONTROL OF ATPASE PROTEIN 2"/>
    <property type="match status" value="1"/>
</dbReference>